<dbReference type="AlphaFoldDB" id="A0A8T1V4L1"/>
<proteinExistence type="predicted"/>
<name>A0A8T1V4L1_9STRA</name>
<evidence type="ECO:0000313" key="2">
    <source>
        <dbReference type="EMBL" id="KAG7375965.1"/>
    </source>
</evidence>
<keyword evidence="1" id="KW-0175">Coiled coil</keyword>
<sequence length="332" mass="37168">MTTPYEARKERKRGLMEQAENLQKVLDTLKFRLLVNQGEVKKATKRTEVENALLYELVLGQHLAHASMQAALTGHAQRSLNRLQPVQSVICLGTSLAERANTLMTLKDRQLDNAERYLAARSRALDLRSSYCHEERFDSCEDNYSVVRFETVPVRGANVKDVFEAMLGSVLNSEIFLSEIFGCVAVREDSDFETSEFAQLRLVTATSTGTTVESNTVVFSRFVDDGDDGKGSYGVLASDFVDVDALYPYRIGERVRRDGTTIVLVRELQPTSGKVPEVVVTRWTQLKLHRSTAIVSHNPDTELKESAICYGDTAKTFIQQQLVNATTTDDFP</sequence>
<accession>A0A8T1V4L1</accession>
<organism evidence="2 3">
    <name type="scientific">Phytophthora pseudosyringae</name>
    <dbReference type="NCBI Taxonomy" id="221518"/>
    <lineage>
        <taxon>Eukaryota</taxon>
        <taxon>Sar</taxon>
        <taxon>Stramenopiles</taxon>
        <taxon>Oomycota</taxon>
        <taxon>Peronosporomycetes</taxon>
        <taxon>Peronosporales</taxon>
        <taxon>Peronosporaceae</taxon>
        <taxon>Phytophthora</taxon>
    </lineage>
</organism>
<dbReference type="Proteomes" id="UP000694044">
    <property type="component" value="Unassembled WGS sequence"/>
</dbReference>
<dbReference type="EMBL" id="JAGDFM010000864">
    <property type="protein sequence ID" value="KAG7375965.1"/>
    <property type="molecule type" value="Genomic_DNA"/>
</dbReference>
<feature type="coiled-coil region" evidence="1">
    <location>
        <begin position="5"/>
        <end position="32"/>
    </location>
</feature>
<evidence type="ECO:0000313" key="3">
    <source>
        <dbReference type="Proteomes" id="UP000694044"/>
    </source>
</evidence>
<keyword evidence="3" id="KW-1185">Reference proteome</keyword>
<evidence type="ECO:0000256" key="1">
    <source>
        <dbReference type="SAM" id="Coils"/>
    </source>
</evidence>
<dbReference type="OrthoDB" id="127244at2759"/>
<comment type="caution">
    <text evidence="2">The sequence shown here is derived from an EMBL/GenBank/DDBJ whole genome shotgun (WGS) entry which is preliminary data.</text>
</comment>
<reference evidence="2" key="1">
    <citation type="submission" date="2021-02" db="EMBL/GenBank/DDBJ databases">
        <authorList>
            <person name="Palmer J.M."/>
        </authorList>
    </citation>
    <scope>NUCLEOTIDE SEQUENCE</scope>
    <source>
        <strain evidence="2">SCRP734</strain>
    </source>
</reference>
<gene>
    <name evidence="2" type="ORF">PHYPSEUDO_014775</name>
</gene>
<protein>
    <submittedName>
        <fullName evidence="2">Uncharacterized protein</fullName>
    </submittedName>
</protein>